<protein>
    <recommendedName>
        <fullName evidence="7">Small-conductance mechanosensitive channel</fullName>
    </recommendedName>
</protein>
<evidence type="ECO:0000256" key="5">
    <source>
        <dbReference type="ARBA" id="ARBA00022989"/>
    </source>
</evidence>
<dbReference type="InterPro" id="IPR049278">
    <property type="entry name" value="MS_channel_C"/>
</dbReference>
<accession>A0A4Z1BX53</accession>
<evidence type="ECO:0000259" key="9">
    <source>
        <dbReference type="PROSITE" id="PS50914"/>
    </source>
</evidence>
<dbReference type="GO" id="GO:0005886">
    <property type="term" value="C:plasma membrane"/>
    <property type="evidence" value="ECO:0007669"/>
    <property type="project" value="UniProtKB-SubCell"/>
</dbReference>
<dbReference type="PANTHER" id="PTHR30221">
    <property type="entry name" value="SMALL-CONDUCTANCE MECHANOSENSITIVE CHANNEL"/>
    <property type="match status" value="1"/>
</dbReference>
<dbReference type="PANTHER" id="PTHR30221:SF1">
    <property type="entry name" value="SMALL-CONDUCTANCE MECHANOSENSITIVE CHANNEL"/>
    <property type="match status" value="1"/>
</dbReference>
<keyword evidence="4 7" id="KW-0812">Transmembrane</keyword>
<comment type="similarity">
    <text evidence="2 7">Belongs to the MscS (TC 1.A.23) family.</text>
</comment>
<reference evidence="10 11" key="1">
    <citation type="submission" date="2019-03" db="EMBL/GenBank/DDBJ databases">
        <authorList>
            <person name="Li J."/>
        </authorList>
    </citation>
    <scope>NUCLEOTIDE SEQUENCE [LARGE SCALE GENOMIC DNA]</scope>
    <source>
        <strain evidence="10 11">3058</strain>
    </source>
</reference>
<dbReference type="EMBL" id="SRPG01000205">
    <property type="protein sequence ID" value="TGN51519.1"/>
    <property type="molecule type" value="Genomic_DNA"/>
</dbReference>
<gene>
    <name evidence="10" type="ORF">E4L95_16785</name>
</gene>
<feature type="transmembrane region" description="Helical" evidence="7">
    <location>
        <begin position="259"/>
        <end position="279"/>
    </location>
</feature>
<dbReference type="Pfam" id="PF04972">
    <property type="entry name" value="BON"/>
    <property type="match status" value="1"/>
</dbReference>
<dbReference type="InterPro" id="IPR010920">
    <property type="entry name" value="LSM_dom_sf"/>
</dbReference>
<keyword evidence="7" id="KW-0406">Ion transport</keyword>
<keyword evidence="5 7" id="KW-1133">Transmembrane helix</keyword>
<dbReference type="InterPro" id="IPR006685">
    <property type="entry name" value="MscS_channel_2nd"/>
</dbReference>
<feature type="domain" description="BON" evidence="9">
    <location>
        <begin position="104"/>
        <end position="170"/>
    </location>
</feature>
<dbReference type="InterPro" id="IPR007055">
    <property type="entry name" value="BON_dom"/>
</dbReference>
<keyword evidence="7" id="KW-0813">Transport</keyword>
<keyword evidence="11" id="KW-1185">Reference proteome</keyword>
<evidence type="ECO:0000313" key="11">
    <source>
        <dbReference type="Proteomes" id="UP000297972"/>
    </source>
</evidence>
<dbReference type="OrthoDB" id="9793781at2"/>
<keyword evidence="3" id="KW-1003">Cell membrane</keyword>
<dbReference type="Gene3D" id="1.10.287.1260">
    <property type="match status" value="1"/>
</dbReference>
<evidence type="ECO:0000256" key="7">
    <source>
        <dbReference type="RuleBase" id="RU369025"/>
    </source>
</evidence>
<dbReference type="SUPFAM" id="SSF82689">
    <property type="entry name" value="Mechanosensitive channel protein MscS (YggB), C-terminal domain"/>
    <property type="match status" value="1"/>
</dbReference>
<dbReference type="SUPFAM" id="SSF50182">
    <property type="entry name" value="Sm-like ribonucleoproteins"/>
    <property type="match status" value="1"/>
</dbReference>
<keyword evidence="7" id="KW-0997">Cell inner membrane</keyword>
<dbReference type="InterPro" id="IPR011066">
    <property type="entry name" value="MscS_channel_C_sf"/>
</dbReference>
<comment type="subunit">
    <text evidence="7">Homoheptamer.</text>
</comment>
<comment type="caution">
    <text evidence="7">Lacks conserved residue(s) required for the propagation of feature annotation.</text>
</comment>
<evidence type="ECO:0000256" key="2">
    <source>
        <dbReference type="ARBA" id="ARBA00008017"/>
    </source>
</evidence>
<dbReference type="GO" id="GO:0008381">
    <property type="term" value="F:mechanosensitive monoatomic ion channel activity"/>
    <property type="evidence" value="ECO:0007669"/>
    <property type="project" value="InterPro"/>
</dbReference>
<sequence length="523" mass="56138">MRLVDGSAVRADCPQPSQGWPVETGMSSCDAGGLQCEAFSDCREADPDMTVPFEHVQSLRLHLCHYLGVAVVASFALFPASARAQDAEDVAPAEQAVAIEPVARDDAIENRIARILGAAGWYSEIVIDVDEGIVFIDGIAGSQEQKTWARELAARTEGTVAVVNRLEVREEISWNFAPAFAELEAVARRAVVTLPLIILAVVILPLAWWLSNAIAAGTRMLLAPRVEHDFLRGVIARSIAIPVLLLGVYLILQVAGLTGLAVSLLGGAGVIGIVLGFAFRDIAENFLASLILSIRRPFRQGDVIGVVEFEGVVQTMNTRSTVLLTIDGNHVQIPNATIFKSTIVNYTAGAARRVTADVGIGYEASIGEVQRLIVEVLRDHDAILSDPPPTVLVDELGSSTIKLKAHFWIDGKTVSLNRVKSLALRLIMRVLVDNGISMPDEAREVIFPQGVPMVPWNQDARPEILANPAPRAIPTRSQDSLEVADAEATSAEGGLGNEITELPDDVTQATIPEAASRSLLSEK</sequence>
<proteinExistence type="inferred from homology"/>
<dbReference type="Pfam" id="PF21082">
    <property type="entry name" value="MS_channel_3rd"/>
    <property type="match status" value="1"/>
</dbReference>
<dbReference type="PROSITE" id="PS50914">
    <property type="entry name" value="BON"/>
    <property type="match status" value="1"/>
</dbReference>
<dbReference type="Pfam" id="PF00924">
    <property type="entry name" value="MS_channel_2nd"/>
    <property type="match status" value="1"/>
</dbReference>
<dbReference type="Gene3D" id="2.30.30.60">
    <property type="match status" value="1"/>
</dbReference>
<comment type="subcellular location">
    <subcellularLocation>
        <location evidence="7">Cell inner membrane</location>
        <topology evidence="7">Multi-pass membrane protein</topology>
    </subcellularLocation>
    <subcellularLocation>
        <location evidence="1">Cell membrane</location>
        <topology evidence="1">Multi-pass membrane protein</topology>
    </subcellularLocation>
</comment>
<organism evidence="10 11">
    <name type="scientific">Paracoccus liaowanqingii</name>
    <dbReference type="NCBI Taxonomy" id="2560053"/>
    <lineage>
        <taxon>Bacteria</taxon>
        <taxon>Pseudomonadati</taxon>
        <taxon>Pseudomonadota</taxon>
        <taxon>Alphaproteobacteria</taxon>
        <taxon>Rhodobacterales</taxon>
        <taxon>Paracoccaceae</taxon>
        <taxon>Paracoccus</taxon>
    </lineage>
</organism>
<feature type="region of interest" description="Disordered" evidence="8">
    <location>
        <begin position="475"/>
        <end position="523"/>
    </location>
</feature>
<dbReference type="Gene3D" id="3.30.70.100">
    <property type="match status" value="1"/>
</dbReference>
<keyword evidence="7" id="KW-0407">Ion channel</keyword>
<dbReference type="InterPro" id="IPR023408">
    <property type="entry name" value="MscS_beta-dom_sf"/>
</dbReference>
<evidence type="ECO:0000313" key="10">
    <source>
        <dbReference type="EMBL" id="TGN51519.1"/>
    </source>
</evidence>
<feature type="transmembrane region" description="Helical" evidence="7">
    <location>
        <begin position="230"/>
        <end position="252"/>
    </location>
</feature>
<comment type="function">
    <text evidence="7">Mechanosensitive channel that participates in the regulation of osmotic pressure changes within the cell, opening in response to stretch forces in the membrane lipid bilayer, without the need for other proteins. Contributes to normal resistance to hypoosmotic shock. Forms an ion channel of 1.0 nanosiemens conductance with a slight preference for anions.</text>
</comment>
<evidence type="ECO:0000256" key="6">
    <source>
        <dbReference type="ARBA" id="ARBA00023136"/>
    </source>
</evidence>
<evidence type="ECO:0000256" key="4">
    <source>
        <dbReference type="ARBA" id="ARBA00022692"/>
    </source>
</evidence>
<dbReference type="AlphaFoldDB" id="A0A4Z1BX53"/>
<comment type="caution">
    <text evidence="10">The sequence shown here is derived from an EMBL/GenBank/DDBJ whole genome shotgun (WGS) entry which is preliminary data.</text>
</comment>
<dbReference type="Proteomes" id="UP000297972">
    <property type="component" value="Unassembled WGS sequence"/>
</dbReference>
<evidence type="ECO:0000256" key="3">
    <source>
        <dbReference type="ARBA" id="ARBA00022475"/>
    </source>
</evidence>
<dbReference type="Gene3D" id="3.30.1340.30">
    <property type="match status" value="1"/>
</dbReference>
<name>A0A4Z1BX53_9RHOB</name>
<keyword evidence="6 7" id="KW-0472">Membrane</keyword>
<evidence type="ECO:0000256" key="1">
    <source>
        <dbReference type="ARBA" id="ARBA00004651"/>
    </source>
</evidence>
<evidence type="ECO:0000256" key="8">
    <source>
        <dbReference type="SAM" id="MobiDB-lite"/>
    </source>
</evidence>
<dbReference type="InterPro" id="IPR045275">
    <property type="entry name" value="MscS_archaea/bacteria_type"/>
</dbReference>
<feature type="transmembrane region" description="Helical" evidence="7">
    <location>
        <begin position="190"/>
        <end position="210"/>
    </location>
</feature>